<evidence type="ECO:0000313" key="1">
    <source>
        <dbReference type="EnsemblMetazoa" id="MESCA008713-PA"/>
    </source>
</evidence>
<reference evidence="1" key="2">
    <citation type="submission" date="2015-06" db="UniProtKB">
        <authorList>
            <consortium name="EnsemblMetazoa"/>
        </authorList>
    </citation>
    <scope>IDENTIFICATION</scope>
</reference>
<dbReference type="AlphaFoldDB" id="T1GXZ8"/>
<sequence length="32" mass="3792">MNQQIFKCLNCSCHFSVEKKSDRRENGKSNFI</sequence>
<proteinExistence type="predicted"/>
<accession>T1GXZ8</accession>
<reference evidence="2" key="1">
    <citation type="submission" date="2013-02" db="EMBL/GenBank/DDBJ databases">
        <authorList>
            <person name="Hughes D."/>
        </authorList>
    </citation>
    <scope>NUCLEOTIDE SEQUENCE</scope>
    <source>
        <strain>Durham</strain>
        <strain evidence="2">NC isolate 2 -- Noor lab</strain>
    </source>
</reference>
<evidence type="ECO:0000313" key="2">
    <source>
        <dbReference type="Proteomes" id="UP000015102"/>
    </source>
</evidence>
<dbReference type="Proteomes" id="UP000015102">
    <property type="component" value="Unassembled WGS sequence"/>
</dbReference>
<dbReference type="EMBL" id="CAQQ02127003">
    <property type="status" value="NOT_ANNOTATED_CDS"/>
    <property type="molecule type" value="Genomic_DNA"/>
</dbReference>
<organism evidence="1 2">
    <name type="scientific">Megaselia scalaris</name>
    <name type="common">Humpbacked fly</name>
    <name type="synonym">Phora scalaris</name>
    <dbReference type="NCBI Taxonomy" id="36166"/>
    <lineage>
        <taxon>Eukaryota</taxon>
        <taxon>Metazoa</taxon>
        <taxon>Ecdysozoa</taxon>
        <taxon>Arthropoda</taxon>
        <taxon>Hexapoda</taxon>
        <taxon>Insecta</taxon>
        <taxon>Pterygota</taxon>
        <taxon>Neoptera</taxon>
        <taxon>Endopterygota</taxon>
        <taxon>Diptera</taxon>
        <taxon>Brachycera</taxon>
        <taxon>Muscomorpha</taxon>
        <taxon>Platypezoidea</taxon>
        <taxon>Phoridae</taxon>
        <taxon>Megaseliini</taxon>
        <taxon>Megaselia</taxon>
    </lineage>
</organism>
<name>T1GXZ8_MEGSC</name>
<dbReference type="HOGENOM" id="CLU_3392738_0_0_1"/>
<protein>
    <submittedName>
        <fullName evidence="1">Uncharacterized protein</fullName>
    </submittedName>
</protein>
<keyword evidence="2" id="KW-1185">Reference proteome</keyword>
<dbReference type="EnsemblMetazoa" id="MESCA008713-RA">
    <property type="protein sequence ID" value="MESCA008713-PA"/>
    <property type="gene ID" value="MESCA008713"/>
</dbReference>